<reference evidence="1 2" key="1">
    <citation type="journal article" date="2012" name="J. Bacteriol.">
        <title>Complete genome sequences of Desulfosporosinus orientis DSM765T, Desulfosporosinus youngiae DSM17734T, Desulfosporosinus meridiei DSM13257T, and Desulfosporosinus acidiphilus DSM22704T.</title>
        <authorList>
            <person name="Pester M."/>
            <person name="Brambilla E."/>
            <person name="Alazard D."/>
            <person name="Rattei T."/>
            <person name="Weinmaier T."/>
            <person name="Han J."/>
            <person name="Lucas S."/>
            <person name="Lapidus A."/>
            <person name="Cheng J.F."/>
            <person name="Goodwin L."/>
            <person name="Pitluck S."/>
            <person name="Peters L."/>
            <person name="Ovchinnikova G."/>
            <person name="Teshima H."/>
            <person name="Detter J.C."/>
            <person name="Han C.S."/>
            <person name="Tapia R."/>
            <person name="Land M.L."/>
            <person name="Hauser L."/>
            <person name="Kyrpides N.C."/>
            <person name="Ivanova N.N."/>
            <person name="Pagani I."/>
            <person name="Huntmann M."/>
            <person name="Wei C.L."/>
            <person name="Davenport K.W."/>
            <person name="Daligault H."/>
            <person name="Chain P.S."/>
            <person name="Chen A."/>
            <person name="Mavromatis K."/>
            <person name="Markowitz V."/>
            <person name="Szeto E."/>
            <person name="Mikhailova N."/>
            <person name="Pati A."/>
            <person name="Wagner M."/>
            <person name="Woyke T."/>
            <person name="Ollivier B."/>
            <person name="Klenk H.P."/>
            <person name="Spring S."/>
            <person name="Loy A."/>
        </authorList>
    </citation>
    <scope>NUCLEOTIDE SEQUENCE [LARGE SCALE GENOMIC DNA]</scope>
    <source>
        <strain evidence="2">DSM 22704 / JCM 16185 / SJ4</strain>
    </source>
</reference>
<dbReference type="RefSeq" id="WP_014826353.1">
    <property type="nucleotide sequence ID" value="NC_018068.1"/>
</dbReference>
<dbReference type="OrthoDB" id="1799546at2"/>
<dbReference type="eggNOG" id="ENOG5033TFP">
    <property type="taxonomic scope" value="Bacteria"/>
</dbReference>
<keyword evidence="2" id="KW-1185">Reference proteome</keyword>
<dbReference type="Proteomes" id="UP000002892">
    <property type="component" value="Chromosome"/>
</dbReference>
<name>I4D3H2_DESAJ</name>
<dbReference type="SUPFAM" id="SSF50998">
    <property type="entry name" value="Quinoprotein alcohol dehydrogenase-like"/>
    <property type="match status" value="1"/>
</dbReference>
<organism evidence="1 2">
    <name type="scientific">Desulfosporosinus acidiphilus (strain DSM 22704 / JCM 16185 / SJ4)</name>
    <dbReference type="NCBI Taxonomy" id="646529"/>
    <lineage>
        <taxon>Bacteria</taxon>
        <taxon>Bacillati</taxon>
        <taxon>Bacillota</taxon>
        <taxon>Clostridia</taxon>
        <taxon>Eubacteriales</taxon>
        <taxon>Desulfitobacteriaceae</taxon>
        <taxon>Desulfosporosinus</taxon>
    </lineage>
</organism>
<evidence type="ECO:0000313" key="2">
    <source>
        <dbReference type="Proteomes" id="UP000002892"/>
    </source>
</evidence>
<dbReference type="STRING" id="646529.Desaci_1320"/>
<dbReference type="KEGG" id="dai:Desaci_1320"/>
<dbReference type="HOGENOM" id="CLU_497596_0_0_9"/>
<gene>
    <name evidence="1" type="ordered locus">Desaci_1320</name>
</gene>
<dbReference type="InterPro" id="IPR011042">
    <property type="entry name" value="6-blade_b-propeller_TolB-like"/>
</dbReference>
<evidence type="ECO:0000313" key="1">
    <source>
        <dbReference type="EMBL" id="AFM40346.1"/>
    </source>
</evidence>
<proteinExistence type="predicted"/>
<sequence>MGIRLFGAVQGIKAQVQGLLLGLGTGGNANASEVLSGKEVTTDVGQITGTMPNEGSVTLTPGPSDVPIPKGYHDGTGKASAVVVPAANVLTGTTIAGTAGTMPNEGAVTITPSNAAQAIPVGYHNGSGTVPAVVVPVANVLTGTTIAGTAGTMPNRGAVTITPGSTAQAIPAGYHNGSGTVSAVSVPAGNVLTGTTIAGTAGTMPNQGVPTFTPSTSGDTSIPAGYYSGGIVKKAYPVGSMVSNVTVEQIAYSANPNSSGSSYGIAVDSQGNMYLCAGSILYKYNAAGSLVWSKNDFSYFGVFVDQYDYIYVNHNNSNLHKMDGSGNTVWNNAVGVQQAYNITICNSGYIYTYDGGTSTHPTRKHDGSGNVIWTDTTIGSNSWFSDTNFSTEVTVISGYVSGTSMAIRVVDSNDSLQWNLTASASAMSNCSGAVMGSDGYVYARNGTQVVKLNSSGGQVWSVPINDTYTLKGNIAIDNSTNIYIVEYQTGHRYMKINSSGTILWTYTASNMTPYAINANHSGSYACATIPYAGGTVFYGATQYLING</sequence>
<dbReference type="AlphaFoldDB" id="I4D3H2"/>
<protein>
    <submittedName>
        <fullName evidence="1">Uncharacterized protein</fullName>
    </submittedName>
</protein>
<dbReference type="EMBL" id="CP003639">
    <property type="protein sequence ID" value="AFM40346.1"/>
    <property type="molecule type" value="Genomic_DNA"/>
</dbReference>
<dbReference type="InterPro" id="IPR011047">
    <property type="entry name" value="Quinoprotein_ADH-like_sf"/>
</dbReference>
<dbReference type="Gene3D" id="2.120.10.30">
    <property type="entry name" value="TolB, C-terminal domain"/>
    <property type="match status" value="1"/>
</dbReference>
<accession>I4D3H2</accession>